<dbReference type="Proteomes" id="UP000647183">
    <property type="component" value="Unassembled WGS sequence"/>
</dbReference>
<organism evidence="2 3">
    <name type="scientific">Luteimonas colneyensis</name>
    <dbReference type="NCBI Taxonomy" id="2762230"/>
    <lineage>
        <taxon>Bacteria</taxon>
        <taxon>Pseudomonadati</taxon>
        <taxon>Pseudomonadota</taxon>
        <taxon>Gammaproteobacteria</taxon>
        <taxon>Lysobacterales</taxon>
        <taxon>Lysobacteraceae</taxon>
        <taxon>Luteimonas</taxon>
    </lineage>
</organism>
<comment type="caution">
    <text evidence="2">The sequence shown here is derived from an EMBL/GenBank/DDBJ whole genome shotgun (WGS) entry which is preliminary data.</text>
</comment>
<name>A0ABR8UGN1_9GAMM</name>
<dbReference type="EMBL" id="JACSQJ010000001">
    <property type="protein sequence ID" value="MBD7986985.1"/>
    <property type="molecule type" value="Genomic_DNA"/>
</dbReference>
<evidence type="ECO:0000313" key="2">
    <source>
        <dbReference type="EMBL" id="MBD7986985.1"/>
    </source>
</evidence>
<evidence type="ECO:0000313" key="3">
    <source>
        <dbReference type="Proteomes" id="UP000647183"/>
    </source>
</evidence>
<keyword evidence="1" id="KW-0732">Signal</keyword>
<sequence>MHSFLPAKRWLPLLLAPSLAAAPAWAQHTVIQAENVRYEYAQVLRAEPVYQTLRATSMVERCEQSSMVSPEEDEERRGLSRVVGAVRDVLTPGRGDQVEDGDEDCRMVPVEREFRRPIAYDVDYVVRGVKYRSRLPNDPGNRLRVKVAVTPVVPGGGAE</sequence>
<evidence type="ECO:0008006" key="4">
    <source>
        <dbReference type="Google" id="ProtNLM"/>
    </source>
</evidence>
<proteinExistence type="predicted"/>
<protein>
    <recommendedName>
        <fullName evidence="4">DUF3857 domain-containing protein</fullName>
    </recommendedName>
</protein>
<reference evidence="2 3" key="1">
    <citation type="submission" date="2020-08" db="EMBL/GenBank/DDBJ databases">
        <title>A Genomic Blueprint of the Chicken Gut Microbiome.</title>
        <authorList>
            <person name="Gilroy R."/>
            <person name="Ravi A."/>
            <person name="Getino M."/>
            <person name="Pursley I."/>
            <person name="Horton D.L."/>
            <person name="Alikhan N.-F."/>
            <person name="Baker D."/>
            <person name="Gharbi K."/>
            <person name="Hall N."/>
            <person name="Watson M."/>
            <person name="Adriaenssens E.M."/>
            <person name="Foster-Nyarko E."/>
            <person name="Jarju S."/>
            <person name="Secka A."/>
            <person name="Antonio M."/>
            <person name="Oren A."/>
            <person name="Chaudhuri R."/>
            <person name="La Ragione R.M."/>
            <person name="Hildebrand F."/>
            <person name="Pallen M.J."/>
        </authorList>
    </citation>
    <scope>NUCLEOTIDE SEQUENCE [LARGE SCALE GENOMIC DNA]</scope>
    <source>
        <strain evidence="2 3">Sa2BVA3</strain>
    </source>
</reference>
<feature type="signal peptide" evidence="1">
    <location>
        <begin position="1"/>
        <end position="26"/>
    </location>
</feature>
<dbReference type="RefSeq" id="WP_191728220.1">
    <property type="nucleotide sequence ID" value="NZ_JACSQJ010000001.1"/>
</dbReference>
<evidence type="ECO:0000256" key="1">
    <source>
        <dbReference type="SAM" id="SignalP"/>
    </source>
</evidence>
<feature type="chain" id="PRO_5046579468" description="DUF3857 domain-containing protein" evidence="1">
    <location>
        <begin position="27"/>
        <end position="159"/>
    </location>
</feature>
<accession>A0ABR8UGN1</accession>
<gene>
    <name evidence="2" type="ORF">H9645_02950</name>
</gene>
<keyword evidence="3" id="KW-1185">Reference proteome</keyword>